<feature type="repeat" description="Solcar" evidence="9">
    <location>
        <begin position="212"/>
        <end position="294"/>
    </location>
</feature>
<dbReference type="PANTHER" id="PTHR45624:SF10">
    <property type="entry name" value="SLC (SOLUTE CARRIER) HOMOLOG"/>
    <property type="match status" value="1"/>
</dbReference>
<comment type="subcellular location">
    <subcellularLocation>
        <location evidence="1">Mitochondrion membrane</location>
        <topology evidence="1">Multi-pass membrane protein</topology>
    </subcellularLocation>
</comment>
<sequence>MSAKEQSNRFSASHRSLVAGHAAGTAALLVGHPLDSIKVLVQNSSILTASTHSSSRSISSNATSTGTSTTIQSLSPRRTKAMKPLLARGGGPGMTATSTCTSSSNTTSLLHLQNTSTIQKRYLLTADLAASAVRRSAYAAAASSSSPSTSSSSSTSIGKSSLGKLYNGIGAPLITVGVVQGINFALFDMFRNARLVDPSSSSATSTTGTCNDSLTNVATASFAAGGLVSLITSPLLTLKVRQQIKGWSLREAARQTFSGAGGLRNFYTGYPIHFACDALGRCLFFTTYEALKRWRINSNKSSKSSSNQQESFSRTECVVISATAGMVSSSIVFPLDSIRSRMHGHAVRRRPFIEQTRSSSNKYTMSGGGAWNTARTMWIQGGGVKAFFRGYGITVLRSGPVAAVAMPVYDWTMEALQ</sequence>
<evidence type="ECO:0000256" key="6">
    <source>
        <dbReference type="ARBA" id="ARBA00022989"/>
    </source>
</evidence>
<gene>
    <name evidence="12" type="ORF">ASEP1449_LOCUS9811</name>
</gene>
<evidence type="ECO:0000256" key="4">
    <source>
        <dbReference type="ARBA" id="ARBA00022692"/>
    </source>
</evidence>
<evidence type="ECO:0000256" key="9">
    <source>
        <dbReference type="PROSITE-ProRule" id="PRU00282"/>
    </source>
</evidence>
<evidence type="ECO:0000256" key="7">
    <source>
        <dbReference type="ARBA" id="ARBA00023128"/>
    </source>
</evidence>
<evidence type="ECO:0008006" key="13">
    <source>
        <dbReference type="Google" id="ProtNLM"/>
    </source>
</evidence>
<keyword evidence="6" id="KW-1133">Transmembrane helix</keyword>
<evidence type="ECO:0000256" key="1">
    <source>
        <dbReference type="ARBA" id="ARBA00004225"/>
    </source>
</evidence>
<dbReference type="Gene3D" id="1.50.40.10">
    <property type="entry name" value="Mitochondrial carrier domain"/>
    <property type="match status" value="1"/>
</dbReference>
<evidence type="ECO:0000256" key="3">
    <source>
        <dbReference type="ARBA" id="ARBA00022448"/>
    </source>
</evidence>
<proteinExistence type="inferred from homology"/>
<name>A0A7S2XN01_9STRA</name>
<keyword evidence="5" id="KW-0677">Repeat</keyword>
<evidence type="ECO:0000256" key="8">
    <source>
        <dbReference type="ARBA" id="ARBA00023136"/>
    </source>
</evidence>
<dbReference type="EMBL" id="HBHQ01014688">
    <property type="protein sequence ID" value="CAD9817979.1"/>
    <property type="molecule type" value="Transcribed_RNA"/>
</dbReference>
<feature type="region of interest" description="Disordered" evidence="11">
    <location>
        <begin position="51"/>
        <end position="79"/>
    </location>
</feature>
<feature type="compositionally biased region" description="Low complexity" evidence="11">
    <location>
        <begin position="51"/>
        <end position="75"/>
    </location>
</feature>
<feature type="repeat" description="Solcar" evidence="9">
    <location>
        <begin position="312"/>
        <end position="415"/>
    </location>
</feature>
<keyword evidence="7" id="KW-0496">Mitochondrion</keyword>
<evidence type="ECO:0000256" key="10">
    <source>
        <dbReference type="RuleBase" id="RU000488"/>
    </source>
</evidence>
<evidence type="ECO:0000256" key="11">
    <source>
        <dbReference type="SAM" id="MobiDB-lite"/>
    </source>
</evidence>
<dbReference type="InterPro" id="IPR018108">
    <property type="entry name" value="MCP_transmembrane"/>
</dbReference>
<keyword evidence="8 9" id="KW-0472">Membrane</keyword>
<dbReference type="PROSITE" id="PS50920">
    <property type="entry name" value="SOLCAR"/>
    <property type="match status" value="2"/>
</dbReference>
<dbReference type="GO" id="GO:0031966">
    <property type="term" value="C:mitochondrial membrane"/>
    <property type="evidence" value="ECO:0007669"/>
    <property type="project" value="UniProtKB-SubCell"/>
</dbReference>
<comment type="similarity">
    <text evidence="2 10">Belongs to the mitochondrial carrier (TC 2.A.29) family.</text>
</comment>
<evidence type="ECO:0000256" key="2">
    <source>
        <dbReference type="ARBA" id="ARBA00006375"/>
    </source>
</evidence>
<dbReference type="SUPFAM" id="SSF103506">
    <property type="entry name" value="Mitochondrial carrier"/>
    <property type="match status" value="1"/>
</dbReference>
<keyword evidence="4 9" id="KW-0812">Transmembrane</keyword>
<dbReference type="PANTHER" id="PTHR45624">
    <property type="entry name" value="MITOCHONDRIAL BASIC AMINO ACIDS TRANSPORTER-RELATED"/>
    <property type="match status" value="1"/>
</dbReference>
<dbReference type="GO" id="GO:0022857">
    <property type="term" value="F:transmembrane transporter activity"/>
    <property type="evidence" value="ECO:0007669"/>
    <property type="project" value="TreeGrafter"/>
</dbReference>
<dbReference type="InterPro" id="IPR023395">
    <property type="entry name" value="MCP_dom_sf"/>
</dbReference>
<evidence type="ECO:0000256" key="5">
    <source>
        <dbReference type="ARBA" id="ARBA00022737"/>
    </source>
</evidence>
<reference evidence="12" key="1">
    <citation type="submission" date="2021-01" db="EMBL/GenBank/DDBJ databases">
        <authorList>
            <person name="Corre E."/>
            <person name="Pelletier E."/>
            <person name="Niang G."/>
            <person name="Scheremetjew M."/>
            <person name="Finn R."/>
            <person name="Kale V."/>
            <person name="Holt S."/>
            <person name="Cochrane G."/>
            <person name="Meng A."/>
            <person name="Brown T."/>
            <person name="Cohen L."/>
        </authorList>
    </citation>
    <scope>NUCLEOTIDE SEQUENCE</scope>
    <source>
        <strain evidence="12">CCMP2084</strain>
    </source>
</reference>
<keyword evidence="3 10" id="KW-0813">Transport</keyword>
<accession>A0A7S2XN01</accession>
<dbReference type="InterPro" id="IPR050567">
    <property type="entry name" value="Mitochondrial_Carrier"/>
</dbReference>
<organism evidence="12">
    <name type="scientific">Attheya septentrionalis</name>
    <dbReference type="NCBI Taxonomy" id="420275"/>
    <lineage>
        <taxon>Eukaryota</taxon>
        <taxon>Sar</taxon>
        <taxon>Stramenopiles</taxon>
        <taxon>Ochrophyta</taxon>
        <taxon>Bacillariophyta</taxon>
        <taxon>Coscinodiscophyceae</taxon>
        <taxon>Chaetocerotophycidae</taxon>
        <taxon>Chaetocerotales</taxon>
        <taxon>Attheyaceae</taxon>
        <taxon>Attheya</taxon>
    </lineage>
</organism>
<evidence type="ECO:0000313" key="12">
    <source>
        <dbReference type="EMBL" id="CAD9817979.1"/>
    </source>
</evidence>
<protein>
    <recommendedName>
        <fullName evidence="13">Mitochondrial carrier protein</fullName>
    </recommendedName>
</protein>
<dbReference type="AlphaFoldDB" id="A0A7S2XN01"/>
<dbReference type="Pfam" id="PF00153">
    <property type="entry name" value="Mito_carr"/>
    <property type="match status" value="2"/>
</dbReference>